<sequence length="405" mass="43567">MNNRLSVPLYASLLSVALLTACASGDGSAGSGSQPISQGAGGGQGQTANGGSTSVESSENEAQENAIVPYETSVLVEGLNAPWELVEVSDGRMFVTERPGTIRVIEDGELLSEPLIEFTDPFNEEGEGGLLGLAADPEFEDNGYLYAYHSYVEGDNIANRVLRLKVSDGTAVIDKELLGDIPGGVNHNGGRIKIGPDNLLYITTGERYEPELAQDQDNLGGKILRIGLDGSIPADNPWNSPVYSMGHRNAQGLTWNPDNGYLYATEHGQRNLDEINRIEAGANYGWPEVEGDDHNNSEYQAPLAHSSNDTWAPSGVAYIEEGPWAGSLIAANLRVEQLLKVTLSEDGKQVDQVEPIFEDEWGRIRNVTTGADGQIYVLTNNRDGRGSPRDGDDKLIVLTPQDQAK</sequence>
<comment type="caution">
    <text evidence="4">The sequence shown here is derived from an EMBL/GenBank/DDBJ whole genome shotgun (WGS) entry which is preliminary data.</text>
</comment>
<reference evidence="4" key="1">
    <citation type="submission" date="2023-07" db="EMBL/GenBank/DDBJ databases">
        <title>Sorghum-associated microbial communities from plants grown in Nebraska, USA.</title>
        <authorList>
            <person name="Schachtman D."/>
        </authorList>
    </citation>
    <scope>NUCLEOTIDE SEQUENCE</scope>
    <source>
        <strain evidence="4">BE80</strain>
    </source>
</reference>
<dbReference type="PROSITE" id="PS51257">
    <property type="entry name" value="PROKAR_LIPOPROTEIN"/>
    <property type="match status" value="1"/>
</dbReference>
<evidence type="ECO:0000313" key="4">
    <source>
        <dbReference type="EMBL" id="MDR6724187.1"/>
    </source>
</evidence>
<organism evidence="4 5">
    <name type="scientific">Paenibacillus amylolyticus</name>
    <dbReference type="NCBI Taxonomy" id="1451"/>
    <lineage>
        <taxon>Bacteria</taxon>
        <taxon>Bacillati</taxon>
        <taxon>Bacillota</taxon>
        <taxon>Bacilli</taxon>
        <taxon>Bacillales</taxon>
        <taxon>Paenibacillaceae</taxon>
        <taxon>Paenibacillus</taxon>
    </lineage>
</organism>
<dbReference type="Pfam" id="PF07995">
    <property type="entry name" value="GSDH"/>
    <property type="match status" value="1"/>
</dbReference>
<keyword evidence="2" id="KW-0732">Signal</keyword>
<feature type="chain" id="PRO_5042816183" evidence="2">
    <location>
        <begin position="24"/>
        <end position="405"/>
    </location>
</feature>
<dbReference type="PANTHER" id="PTHR19328">
    <property type="entry name" value="HEDGEHOG-INTERACTING PROTEIN"/>
    <property type="match status" value="1"/>
</dbReference>
<evidence type="ECO:0000256" key="2">
    <source>
        <dbReference type="SAM" id="SignalP"/>
    </source>
</evidence>
<accession>A0AAP5H1N7</accession>
<feature type="signal peptide" evidence="2">
    <location>
        <begin position="1"/>
        <end position="23"/>
    </location>
</feature>
<dbReference type="AlphaFoldDB" id="A0AAP5H1N7"/>
<evidence type="ECO:0000259" key="3">
    <source>
        <dbReference type="Pfam" id="PF07995"/>
    </source>
</evidence>
<proteinExistence type="predicted"/>
<feature type="domain" description="Glucose/Sorbosone dehydrogenase" evidence="3">
    <location>
        <begin position="79"/>
        <end position="385"/>
    </location>
</feature>
<gene>
    <name evidence="4" type="ORF">J2W91_002649</name>
</gene>
<protein>
    <submittedName>
        <fullName evidence="4">Glucose/arabinose dehydrogenase</fullName>
    </submittedName>
</protein>
<name>A0AAP5H1N7_PAEAM</name>
<feature type="region of interest" description="Disordered" evidence="1">
    <location>
        <begin position="27"/>
        <end position="63"/>
    </location>
</feature>
<dbReference type="PANTHER" id="PTHR19328:SF13">
    <property type="entry name" value="HIPL1 PROTEIN"/>
    <property type="match status" value="1"/>
</dbReference>
<dbReference type="RefSeq" id="WP_310140110.1">
    <property type="nucleotide sequence ID" value="NZ_JAVDTR010000006.1"/>
</dbReference>
<dbReference type="InterPro" id="IPR012938">
    <property type="entry name" value="Glc/Sorbosone_DH"/>
</dbReference>
<evidence type="ECO:0000313" key="5">
    <source>
        <dbReference type="Proteomes" id="UP001254832"/>
    </source>
</evidence>
<dbReference type="EMBL" id="JAVDTR010000006">
    <property type="protein sequence ID" value="MDR6724187.1"/>
    <property type="molecule type" value="Genomic_DNA"/>
</dbReference>
<dbReference type="SUPFAM" id="SSF50952">
    <property type="entry name" value="Soluble quinoprotein glucose dehydrogenase"/>
    <property type="match status" value="1"/>
</dbReference>
<feature type="compositionally biased region" description="Low complexity" evidence="1">
    <location>
        <begin position="27"/>
        <end position="38"/>
    </location>
</feature>
<dbReference type="Gene3D" id="2.120.10.30">
    <property type="entry name" value="TolB, C-terminal domain"/>
    <property type="match status" value="1"/>
</dbReference>
<dbReference type="Proteomes" id="UP001254832">
    <property type="component" value="Unassembled WGS sequence"/>
</dbReference>
<evidence type="ECO:0000256" key="1">
    <source>
        <dbReference type="SAM" id="MobiDB-lite"/>
    </source>
</evidence>
<dbReference type="InterPro" id="IPR011041">
    <property type="entry name" value="Quinoprot_gluc/sorb_DH_b-prop"/>
</dbReference>
<dbReference type="InterPro" id="IPR011042">
    <property type="entry name" value="6-blade_b-propeller_TolB-like"/>
</dbReference>